<keyword evidence="1" id="KW-0378">Hydrolase</keyword>
<dbReference type="Gene3D" id="3.40.50.300">
    <property type="entry name" value="P-loop containing nucleotide triphosphate hydrolases"/>
    <property type="match status" value="2"/>
</dbReference>
<protein>
    <submittedName>
        <fullName evidence="6">ATP-dependent helicase HrpB</fullName>
    </submittedName>
</protein>
<dbReference type="PROSITE" id="PS51192">
    <property type="entry name" value="HELICASE_ATP_BIND_1"/>
    <property type="match status" value="1"/>
</dbReference>
<keyword evidence="2 6" id="KW-0547">Nucleotide-binding</keyword>
<dbReference type="InterPro" id="IPR001650">
    <property type="entry name" value="Helicase_C-like"/>
</dbReference>
<keyword evidence="2 6" id="KW-0347">Helicase</keyword>
<name>A0ABQ6LNL6_9RHOB</name>
<dbReference type="InterPro" id="IPR013689">
    <property type="entry name" value="RNA_helicase_ATP-dep_HrpB_C"/>
</dbReference>
<keyword evidence="2 6" id="KW-0067">ATP-binding</keyword>
<dbReference type="InterPro" id="IPR010225">
    <property type="entry name" value="HrpB"/>
</dbReference>
<sequence length="877" mass="92435">MATPDPEPQPAAAAAPPDETAAAAPPAEAAPAALPDEAAPAALPIEAVLPALTAALRQGPNAVLAAPPGAGKTTRVPLALMGEPWAAQGRILMLEPRRIAARAAAERLAAQLGERPGGRVGYRIRGESRTGPATRIEVVTEGILTRLLQADPELPGIAAILFDEIHERSIHSDLGLALALEVQAGLRPGLRLLPMSATLDTAAFARLLGGAPVIESAGRAHAVETRWAGRPLPRSRGALETAMAETVLAALAETAAAPGGDILAFLPGAGEIRRTARLLAARAPELPVCPLYGALSFERQRAALAPDPQGRRRVVLATAIAETSLTVAGVRVVIDGGRARRQRVHPATGMGRLVTVPVSRAEAEQRRGRAGRLGPGLCYRLWSRAEEGALPAAAPAEILEADLAPLALEIAAWGAEPGRLAFLDPPPAPAMAEARALLAGLGALDAEGRITAHGRRLAERPAHPRLAHMLETAAAEGLAAEAALLAALLADRDPLPPGSGADLGLRLAALAGRGTPPGADAGVVARLREEARRLAPGARRPDPARARAAAGPLLARAYPDRVALRRSHEPGTEPRYLLSGGRGARIAAEDALAGQRLMVAAELEDTVPEATIRRAAPITEAELRAIHGPAIGWVSEARWSRREGRVVARQQERFGRIALDDRIWRDAPPEALGAALAEGIRDRGIAALPWGPAAARLRARMRWLAAQPGPLAARLPDWSDAGLLARLDAWLTPHLAGLRRIEDCARIDLAALLRADLGWELAEAAARAAPESFETPLGNRIAIDYDREIPTLSVRVQEMFGVTRHPSVGDPPIALVVELLSPARRPVQLTRDLPGFWAGSYAEMAKDMRAQYPRHPWPEDPAAAAPTRRARPRGGRR</sequence>
<reference evidence="6 7" key="1">
    <citation type="submission" date="2023-04" db="EMBL/GenBank/DDBJ databases">
        <title>Marinoamorphus aggregata gen. nov., sp. Nov., isolate from tissue of brittle star Ophioplocus japonicus.</title>
        <authorList>
            <person name="Kawano K."/>
            <person name="Sawayama S."/>
            <person name="Nakagawa S."/>
        </authorList>
    </citation>
    <scope>NUCLEOTIDE SEQUENCE [LARGE SCALE GENOMIC DNA]</scope>
    <source>
        <strain evidence="6 7">NKW23</strain>
    </source>
</reference>
<feature type="region of interest" description="Disordered" evidence="3">
    <location>
        <begin position="1"/>
        <end position="33"/>
    </location>
</feature>
<evidence type="ECO:0000313" key="7">
    <source>
        <dbReference type="Proteomes" id="UP001239909"/>
    </source>
</evidence>
<dbReference type="NCBIfam" id="TIGR01970">
    <property type="entry name" value="DEAH_box_HrpB"/>
    <property type="match status" value="1"/>
</dbReference>
<dbReference type="SMART" id="SM00490">
    <property type="entry name" value="HELICc"/>
    <property type="match status" value="1"/>
</dbReference>
<dbReference type="InterPro" id="IPR049614">
    <property type="entry name" value="HrpB_DEXH"/>
</dbReference>
<evidence type="ECO:0000256" key="3">
    <source>
        <dbReference type="SAM" id="MobiDB-lite"/>
    </source>
</evidence>
<keyword evidence="7" id="KW-1185">Reference proteome</keyword>
<dbReference type="InterPro" id="IPR014001">
    <property type="entry name" value="Helicase_ATP-bd"/>
</dbReference>
<dbReference type="PANTHER" id="PTHR43519:SF1">
    <property type="entry name" value="ATP-DEPENDENT RNA HELICASE HRPB"/>
    <property type="match status" value="1"/>
</dbReference>
<evidence type="ECO:0000256" key="1">
    <source>
        <dbReference type="ARBA" id="ARBA00022801"/>
    </source>
</evidence>
<organism evidence="6 7">
    <name type="scientific">Paralimibaculum aggregatum</name>
    <dbReference type="NCBI Taxonomy" id="3036245"/>
    <lineage>
        <taxon>Bacteria</taxon>
        <taxon>Pseudomonadati</taxon>
        <taxon>Pseudomonadota</taxon>
        <taxon>Alphaproteobacteria</taxon>
        <taxon>Rhodobacterales</taxon>
        <taxon>Paracoccaceae</taxon>
        <taxon>Paralimibaculum</taxon>
    </lineage>
</organism>
<dbReference type="GO" id="GO:0004386">
    <property type="term" value="F:helicase activity"/>
    <property type="evidence" value="ECO:0007669"/>
    <property type="project" value="UniProtKB-KW"/>
</dbReference>
<evidence type="ECO:0000256" key="2">
    <source>
        <dbReference type="ARBA" id="ARBA00022806"/>
    </source>
</evidence>
<dbReference type="CDD" id="cd18791">
    <property type="entry name" value="SF2_C_RHA"/>
    <property type="match status" value="1"/>
</dbReference>
<feature type="domain" description="Helicase C-terminal" evidence="5">
    <location>
        <begin position="246"/>
        <end position="414"/>
    </location>
</feature>
<gene>
    <name evidence="6" type="primary">hrpB</name>
    <name evidence="6" type="ORF">LNKW23_40120</name>
</gene>
<dbReference type="InterPro" id="IPR007502">
    <property type="entry name" value="Helicase-assoc_dom"/>
</dbReference>
<proteinExistence type="predicted"/>
<dbReference type="InterPro" id="IPR002464">
    <property type="entry name" value="DNA/RNA_helicase_DEAH_CS"/>
</dbReference>
<dbReference type="InterPro" id="IPR027417">
    <property type="entry name" value="P-loop_NTPase"/>
</dbReference>
<dbReference type="EMBL" id="BSYI01000043">
    <property type="protein sequence ID" value="GMG84796.1"/>
    <property type="molecule type" value="Genomic_DNA"/>
</dbReference>
<dbReference type="Proteomes" id="UP001239909">
    <property type="component" value="Unassembled WGS sequence"/>
</dbReference>
<comment type="caution">
    <text evidence="6">The sequence shown here is derived from an EMBL/GenBank/DDBJ whole genome shotgun (WGS) entry which is preliminary data.</text>
</comment>
<dbReference type="PANTHER" id="PTHR43519">
    <property type="entry name" value="ATP-DEPENDENT RNA HELICASE HRPB"/>
    <property type="match status" value="1"/>
</dbReference>
<dbReference type="RefSeq" id="WP_285673914.1">
    <property type="nucleotide sequence ID" value="NZ_BSYI01000043.1"/>
</dbReference>
<dbReference type="SMART" id="SM00847">
    <property type="entry name" value="HA2"/>
    <property type="match status" value="1"/>
</dbReference>
<accession>A0ABQ6LNL6</accession>
<dbReference type="Gene3D" id="1.20.120.1080">
    <property type="match status" value="1"/>
</dbReference>
<dbReference type="PIRSF" id="PIRSF005496">
    <property type="entry name" value="ATP_hel_hrpB"/>
    <property type="match status" value="1"/>
</dbReference>
<feature type="compositionally biased region" description="Low complexity" evidence="3">
    <location>
        <begin position="10"/>
        <end position="33"/>
    </location>
</feature>
<evidence type="ECO:0000313" key="6">
    <source>
        <dbReference type="EMBL" id="GMG84796.1"/>
    </source>
</evidence>
<dbReference type="Pfam" id="PF08482">
    <property type="entry name" value="HrpB_C"/>
    <property type="match status" value="1"/>
</dbReference>
<dbReference type="SUPFAM" id="SSF52540">
    <property type="entry name" value="P-loop containing nucleoside triphosphate hydrolases"/>
    <property type="match status" value="1"/>
</dbReference>
<evidence type="ECO:0000259" key="5">
    <source>
        <dbReference type="PROSITE" id="PS51194"/>
    </source>
</evidence>
<dbReference type="SMART" id="SM00487">
    <property type="entry name" value="DEXDc"/>
    <property type="match status" value="1"/>
</dbReference>
<dbReference type="CDD" id="cd17990">
    <property type="entry name" value="DEXHc_HrpB"/>
    <property type="match status" value="1"/>
</dbReference>
<dbReference type="PROSITE" id="PS00690">
    <property type="entry name" value="DEAH_ATP_HELICASE"/>
    <property type="match status" value="1"/>
</dbReference>
<feature type="compositionally biased region" description="Basic residues" evidence="3">
    <location>
        <begin position="868"/>
        <end position="877"/>
    </location>
</feature>
<dbReference type="Pfam" id="PF00271">
    <property type="entry name" value="Helicase_C"/>
    <property type="match status" value="1"/>
</dbReference>
<dbReference type="PROSITE" id="PS51194">
    <property type="entry name" value="HELICASE_CTER"/>
    <property type="match status" value="1"/>
</dbReference>
<feature type="domain" description="Helicase ATP-binding" evidence="4">
    <location>
        <begin position="53"/>
        <end position="217"/>
    </location>
</feature>
<feature type="region of interest" description="Disordered" evidence="3">
    <location>
        <begin position="852"/>
        <end position="877"/>
    </location>
</feature>
<evidence type="ECO:0000259" key="4">
    <source>
        <dbReference type="PROSITE" id="PS51192"/>
    </source>
</evidence>